<protein>
    <submittedName>
        <fullName evidence="2">Uncharacterized protein</fullName>
    </submittedName>
</protein>
<feature type="transmembrane region" description="Helical" evidence="1">
    <location>
        <begin position="6"/>
        <end position="32"/>
    </location>
</feature>
<evidence type="ECO:0000313" key="2">
    <source>
        <dbReference type="EMBL" id="CAF0989137.1"/>
    </source>
</evidence>
<comment type="caution">
    <text evidence="2">The sequence shown here is derived from an EMBL/GenBank/DDBJ whole genome shotgun (WGS) entry which is preliminary data.</text>
</comment>
<name>A0A814FXZ8_9BILA</name>
<gene>
    <name evidence="2" type="ORF">SEV965_LOCUS10173</name>
</gene>
<evidence type="ECO:0000256" key="1">
    <source>
        <dbReference type="SAM" id="Phobius"/>
    </source>
</evidence>
<dbReference type="Proteomes" id="UP000663889">
    <property type="component" value="Unassembled WGS sequence"/>
</dbReference>
<keyword evidence="1" id="KW-0472">Membrane</keyword>
<proteinExistence type="predicted"/>
<dbReference type="EMBL" id="CAJNOU010000410">
    <property type="protein sequence ID" value="CAF0989137.1"/>
    <property type="molecule type" value="Genomic_DNA"/>
</dbReference>
<dbReference type="AlphaFoldDB" id="A0A814FXZ8"/>
<accession>A0A814FXZ8</accession>
<evidence type="ECO:0000313" key="3">
    <source>
        <dbReference type="Proteomes" id="UP000663889"/>
    </source>
</evidence>
<keyword evidence="1" id="KW-0812">Transmembrane</keyword>
<organism evidence="2 3">
    <name type="scientific">Rotaria sordida</name>
    <dbReference type="NCBI Taxonomy" id="392033"/>
    <lineage>
        <taxon>Eukaryota</taxon>
        <taxon>Metazoa</taxon>
        <taxon>Spiralia</taxon>
        <taxon>Gnathifera</taxon>
        <taxon>Rotifera</taxon>
        <taxon>Eurotatoria</taxon>
        <taxon>Bdelloidea</taxon>
        <taxon>Philodinida</taxon>
        <taxon>Philodinidae</taxon>
        <taxon>Rotaria</taxon>
    </lineage>
</organism>
<sequence>MLTFKQSVILLVSIITILAIIAIITGLSPLYWARAKTLSNKNNASLILMAKKINSSNLKTQMATRLKVVTKKILELTTVKVNSTSIITPNILLANTTII</sequence>
<keyword evidence="1" id="KW-1133">Transmembrane helix</keyword>
<reference evidence="2" key="1">
    <citation type="submission" date="2021-02" db="EMBL/GenBank/DDBJ databases">
        <authorList>
            <person name="Nowell W R."/>
        </authorList>
    </citation>
    <scope>NUCLEOTIDE SEQUENCE</scope>
</reference>